<keyword evidence="2" id="KW-0723">Serine/threonine-protein kinase</keyword>
<evidence type="ECO:0000259" key="11">
    <source>
        <dbReference type="PROSITE" id="PS50011"/>
    </source>
</evidence>
<dbReference type="Pfam" id="PF00069">
    <property type="entry name" value="Pkinase"/>
    <property type="match status" value="2"/>
</dbReference>
<feature type="region of interest" description="Disordered" evidence="10">
    <location>
        <begin position="898"/>
        <end position="1107"/>
    </location>
</feature>
<feature type="compositionally biased region" description="Low complexity" evidence="10">
    <location>
        <begin position="924"/>
        <end position="934"/>
    </location>
</feature>
<dbReference type="GeneID" id="80906097"/>
<dbReference type="GO" id="GO:0005524">
    <property type="term" value="F:ATP binding"/>
    <property type="evidence" value="ECO:0007669"/>
    <property type="project" value="UniProtKB-UniRule"/>
</dbReference>
<evidence type="ECO:0000313" key="13">
    <source>
        <dbReference type="Proteomes" id="UP001140513"/>
    </source>
</evidence>
<sequence length="1430" mass="157909">MNSNLQDAELAAVMADDPSTSLTAEEVEPRAGLLQSDSPSSAVCYVDAKEASVPAVHDFAPSRADPKQETPTTTEHERSQVPAWPEGAEADNTPRSEVPSVSDAVNDTLLHHTSPLDGEPSYFSPQPLRVLPSKIPHANPSTEPSPTGSDAALDPTRSSSFASSWRATGPSPVPPPESDRPPYQRDISSTSTASVATVRANSVDAAHGYPPPRPRDGPVYPNQSYAALQMQQHSTHAPYILRAKSSQPAHHSGYSMSHISTFGLPGEHYRGGLMDTGSRTVGNSPASSPGLFSPNEPRLRHNEQSDDNLYSGPWLHYTHRQAPKETHVADVDVDPMSGRKIINHYEILDELGRGMHGKVKLGRDLQSGATVAIKIIDRYSKRRRLGKNTSHEDKIKREIAILKKARHENIVGLLEVIDDPSKKKVYIILEHVSLGEVKWRKEGAKEICLVEWRRIQRESDGIFDNESAKMEDDAIIKLAHQKLQRQQRRQARKRRLMKMQQNGNEAWSLELGGDSEDDYSDYEYSSRASARGGDRPASRLEYSHRQGSSISQDANMETAFRAGTPSASAREETSCSTGLEGTMYGAYDTEAFRGRTPSIAGSSSSHLTNGEDEIPEHFHYVPVMTIEKARQAFRDTVLGLEYLHFQNVIHRDIKPANLLMTSQGRVKISDFGVSYLGSAPRQDSNGDQSESDAPDVDEAIELAKTVGTPAFYAPELCQTELDAETYKIDKAIDIWALGVTLYCLIYGRVPFHDQNQFFLMKRITDDEPYIPQYRLKPVEDSPSSRPNSHGRMYLSSGAKRADHDLDYECVDDELRDLLQRLLIKDPRKRITIPDIKRHAWLMQGIDNADKWVKETDKQLEGNKIEISKEDIEKAVVPFGALFDKMRYTVGKLKDLTRSLTRRESKTRNRAQSTASGQDGPPNLSANSSSSTISQESRRPSLGPGMSIYEALSKSRESEHPLSHSVTASPDTSNRPRYFEDTNSRTVSPAHSTESREHPSPLALGGRPRLPDRAHSALSSAASVRTVRPSDRSSHGFPSSPGIPPALPGTPTALDTPNGSSLSGIYGGMPKRAVHNARSEEKRLRPPREVSRAKSIDRMFGSNDDPHATPSLAVSTAFASGHVDQPDLLKELSPTILGSSPQFSDLYTPSHIERASSRQSSLSSVSSRLHKTWITRNELEVGPSLELPPIPIAPPVGRETSEDRFSRAKDEFVRRRVREVELDRQRADSSSSQRPPSALSQRECPPSPDDETFYQRHQKVEEFLNQQQQQQPPYATSPVTRPVISQARPRPIASSSSEEQFTCISQSTSNPSVPSVASATSSLALDEYAVSKMTPAASGSSIHLHQQFNTPTDDPAGYDGDHAVESEDEDSEEEFLVMGKKKPATKLSRSESITNAELARSNVRKEFGYRRRSNRSGSNGTVKKVPPPGED</sequence>
<name>A0A9W8XUK1_9PLEO</name>
<feature type="compositionally biased region" description="Basic and acidic residues" evidence="10">
    <location>
        <begin position="64"/>
        <end position="79"/>
    </location>
</feature>
<dbReference type="RefSeq" id="XP_056074849.1">
    <property type="nucleotide sequence ID" value="XM_056211376.1"/>
</dbReference>
<evidence type="ECO:0000256" key="5">
    <source>
        <dbReference type="ARBA" id="ARBA00022777"/>
    </source>
</evidence>
<proteinExistence type="predicted"/>
<dbReference type="EMBL" id="JAPEUX010000002">
    <property type="protein sequence ID" value="KAJ4357990.1"/>
    <property type="molecule type" value="Genomic_DNA"/>
</dbReference>
<feature type="region of interest" description="Disordered" evidence="10">
    <location>
        <begin position="520"/>
        <end position="549"/>
    </location>
</feature>
<evidence type="ECO:0000256" key="2">
    <source>
        <dbReference type="ARBA" id="ARBA00022527"/>
    </source>
</evidence>
<feature type="compositionally biased region" description="Polar residues" evidence="10">
    <location>
        <begin position="1336"/>
        <end position="1351"/>
    </location>
</feature>
<feature type="domain" description="Protein kinase" evidence="11">
    <location>
        <begin position="345"/>
        <end position="841"/>
    </location>
</feature>
<dbReference type="InterPro" id="IPR008271">
    <property type="entry name" value="Ser/Thr_kinase_AS"/>
</dbReference>
<dbReference type="InterPro" id="IPR011009">
    <property type="entry name" value="Kinase-like_dom_sf"/>
</dbReference>
<feature type="compositionally biased region" description="Low complexity" evidence="10">
    <location>
        <begin position="1227"/>
        <end position="1241"/>
    </location>
</feature>
<keyword evidence="13" id="KW-1185">Reference proteome</keyword>
<evidence type="ECO:0000256" key="9">
    <source>
        <dbReference type="PROSITE-ProRule" id="PRU10141"/>
    </source>
</evidence>
<dbReference type="EC" id="2.7.11.1" evidence="1"/>
<comment type="catalytic activity">
    <reaction evidence="8">
        <text>L-seryl-[protein] + ATP = O-phospho-L-seryl-[protein] + ADP + H(+)</text>
        <dbReference type="Rhea" id="RHEA:17989"/>
        <dbReference type="Rhea" id="RHEA-COMP:9863"/>
        <dbReference type="Rhea" id="RHEA-COMP:11604"/>
        <dbReference type="ChEBI" id="CHEBI:15378"/>
        <dbReference type="ChEBI" id="CHEBI:29999"/>
        <dbReference type="ChEBI" id="CHEBI:30616"/>
        <dbReference type="ChEBI" id="CHEBI:83421"/>
        <dbReference type="ChEBI" id="CHEBI:456216"/>
        <dbReference type="EC" id="2.7.11.1"/>
    </reaction>
</comment>
<protein>
    <recommendedName>
        <fullName evidence="1">non-specific serine/threonine protein kinase</fullName>
        <ecNumber evidence="1">2.7.11.1</ecNumber>
    </recommendedName>
</protein>
<dbReference type="Proteomes" id="UP001140513">
    <property type="component" value="Unassembled WGS sequence"/>
</dbReference>
<feature type="binding site" evidence="9">
    <location>
        <position position="374"/>
    </location>
    <ligand>
        <name>ATP</name>
        <dbReference type="ChEBI" id="CHEBI:30616"/>
    </ligand>
</feature>
<comment type="caution">
    <text evidence="12">The sequence shown here is derived from an EMBL/GenBank/DDBJ whole genome shotgun (WGS) entry which is preliminary data.</text>
</comment>
<dbReference type="Gene3D" id="3.30.200.20">
    <property type="entry name" value="Phosphorylase Kinase, domain 1"/>
    <property type="match status" value="1"/>
</dbReference>
<dbReference type="PROSITE" id="PS00107">
    <property type="entry name" value="PROTEIN_KINASE_ATP"/>
    <property type="match status" value="1"/>
</dbReference>
<feature type="region of interest" description="Disordered" evidence="10">
    <location>
        <begin position="281"/>
        <end position="303"/>
    </location>
</feature>
<feature type="region of interest" description="Disordered" evidence="10">
    <location>
        <begin position="1"/>
        <end position="39"/>
    </location>
</feature>
<dbReference type="InterPro" id="IPR000719">
    <property type="entry name" value="Prot_kinase_dom"/>
</dbReference>
<feature type="compositionally biased region" description="Polar residues" evidence="10">
    <location>
        <begin position="1052"/>
        <end position="1062"/>
    </location>
</feature>
<dbReference type="FunFam" id="1.10.510.10:FF:000614">
    <property type="entry name" value="Serine/threonine protein kinase, putative"/>
    <property type="match status" value="1"/>
</dbReference>
<reference evidence="12" key="1">
    <citation type="submission" date="2022-10" db="EMBL/GenBank/DDBJ databases">
        <title>Tapping the CABI collections for fungal endophytes: first genome assemblies for Collariella, Neodidymelliopsis, Ascochyta clinopodiicola, Didymella pomorum, Didymosphaeria variabile, Neocosmospora piperis and Neocucurbitaria cava.</title>
        <authorList>
            <person name="Hill R."/>
        </authorList>
    </citation>
    <scope>NUCLEOTIDE SEQUENCE</scope>
    <source>
        <strain evidence="12">IMI 356815</strain>
    </source>
</reference>
<dbReference type="PANTHER" id="PTHR43895">
    <property type="entry name" value="CALCIUM/CALMODULIN-DEPENDENT PROTEIN KINASE KINASE-RELATED"/>
    <property type="match status" value="1"/>
</dbReference>
<accession>A0A9W8XUK1</accession>
<dbReference type="PROSITE" id="PS50011">
    <property type="entry name" value="PROTEIN_KINASE_DOM"/>
    <property type="match status" value="1"/>
</dbReference>
<gene>
    <name evidence="12" type="ORF">N0V89_002567</name>
</gene>
<feature type="compositionally biased region" description="Polar residues" evidence="10">
    <location>
        <begin position="963"/>
        <end position="974"/>
    </location>
</feature>
<dbReference type="Gene3D" id="1.10.510.10">
    <property type="entry name" value="Transferase(Phosphotransferase) domain 1"/>
    <property type="match status" value="1"/>
</dbReference>
<evidence type="ECO:0000256" key="1">
    <source>
        <dbReference type="ARBA" id="ARBA00012513"/>
    </source>
</evidence>
<feature type="compositionally biased region" description="Polar residues" evidence="10">
    <location>
        <begin position="139"/>
        <end position="148"/>
    </location>
</feature>
<dbReference type="OrthoDB" id="68483at2759"/>
<keyword evidence="3" id="KW-0808">Transferase</keyword>
<dbReference type="PANTHER" id="PTHR43895:SF152">
    <property type="entry name" value="SERINE_THREONINE-PROTEIN KINASE TOS3"/>
    <property type="match status" value="1"/>
</dbReference>
<organism evidence="12 13">
    <name type="scientific">Didymosphaeria variabile</name>
    <dbReference type="NCBI Taxonomy" id="1932322"/>
    <lineage>
        <taxon>Eukaryota</taxon>
        <taxon>Fungi</taxon>
        <taxon>Dikarya</taxon>
        <taxon>Ascomycota</taxon>
        <taxon>Pezizomycotina</taxon>
        <taxon>Dothideomycetes</taxon>
        <taxon>Pleosporomycetidae</taxon>
        <taxon>Pleosporales</taxon>
        <taxon>Massarineae</taxon>
        <taxon>Didymosphaeriaceae</taxon>
        <taxon>Didymosphaeria</taxon>
    </lineage>
</organism>
<dbReference type="GO" id="GO:0007165">
    <property type="term" value="P:signal transduction"/>
    <property type="evidence" value="ECO:0007669"/>
    <property type="project" value="TreeGrafter"/>
</dbReference>
<feature type="region of interest" description="Disordered" evidence="10">
    <location>
        <begin position="1183"/>
        <end position="1315"/>
    </location>
</feature>
<feature type="compositionally biased region" description="Basic and acidic residues" evidence="10">
    <location>
        <begin position="532"/>
        <end position="544"/>
    </location>
</feature>
<evidence type="ECO:0000256" key="4">
    <source>
        <dbReference type="ARBA" id="ARBA00022741"/>
    </source>
</evidence>
<dbReference type="InterPro" id="IPR017441">
    <property type="entry name" value="Protein_kinase_ATP_BS"/>
</dbReference>
<dbReference type="GO" id="GO:0001558">
    <property type="term" value="P:regulation of cell growth"/>
    <property type="evidence" value="ECO:0007669"/>
    <property type="project" value="UniProtKB-ARBA"/>
</dbReference>
<feature type="compositionally biased region" description="Low complexity" evidence="10">
    <location>
        <begin position="1306"/>
        <end position="1315"/>
    </location>
</feature>
<dbReference type="FunFam" id="3.30.200.20:FF:000206">
    <property type="entry name" value="Serine/threonine-protein kinase Ssp1"/>
    <property type="match status" value="1"/>
</dbReference>
<evidence type="ECO:0000256" key="3">
    <source>
        <dbReference type="ARBA" id="ARBA00022679"/>
    </source>
</evidence>
<keyword evidence="5" id="KW-0418">Kinase</keyword>
<dbReference type="SUPFAM" id="SSF56112">
    <property type="entry name" value="Protein kinase-like (PK-like)"/>
    <property type="match status" value="1"/>
</dbReference>
<feature type="region of interest" description="Disordered" evidence="10">
    <location>
        <begin position="54"/>
        <end position="194"/>
    </location>
</feature>
<evidence type="ECO:0000256" key="7">
    <source>
        <dbReference type="ARBA" id="ARBA00047899"/>
    </source>
</evidence>
<evidence type="ECO:0000256" key="10">
    <source>
        <dbReference type="SAM" id="MobiDB-lite"/>
    </source>
</evidence>
<feature type="compositionally biased region" description="Polar residues" evidence="10">
    <location>
        <begin position="156"/>
        <end position="166"/>
    </location>
</feature>
<dbReference type="CDD" id="cd14008">
    <property type="entry name" value="STKc_LKB1_CaMKK"/>
    <property type="match status" value="1"/>
</dbReference>
<evidence type="ECO:0000256" key="6">
    <source>
        <dbReference type="ARBA" id="ARBA00022840"/>
    </source>
</evidence>
<dbReference type="GO" id="GO:0042149">
    <property type="term" value="P:cellular response to glucose starvation"/>
    <property type="evidence" value="ECO:0007669"/>
    <property type="project" value="UniProtKB-ARBA"/>
</dbReference>
<feature type="compositionally biased region" description="Polar residues" evidence="10">
    <location>
        <begin position="1292"/>
        <end position="1305"/>
    </location>
</feature>
<feature type="compositionally biased region" description="Basic and acidic residues" evidence="10">
    <location>
        <begin position="1198"/>
        <end position="1226"/>
    </location>
</feature>
<dbReference type="GO" id="GO:0004674">
    <property type="term" value="F:protein serine/threonine kinase activity"/>
    <property type="evidence" value="ECO:0007669"/>
    <property type="project" value="UniProtKB-KW"/>
</dbReference>
<evidence type="ECO:0000313" key="12">
    <source>
        <dbReference type="EMBL" id="KAJ4357990.1"/>
    </source>
</evidence>
<feature type="compositionally biased region" description="Basic and acidic residues" evidence="10">
    <location>
        <begin position="1076"/>
        <end position="1096"/>
    </location>
</feature>
<keyword evidence="4 9" id="KW-0547">Nucleotide-binding</keyword>
<dbReference type="SMART" id="SM00220">
    <property type="entry name" value="S_TKc"/>
    <property type="match status" value="1"/>
</dbReference>
<keyword evidence="6 9" id="KW-0067">ATP-binding</keyword>
<feature type="compositionally biased region" description="Basic and acidic residues" evidence="10">
    <location>
        <begin position="952"/>
        <end position="961"/>
    </location>
</feature>
<feature type="compositionally biased region" description="Acidic residues" evidence="10">
    <location>
        <begin position="1365"/>
        <end position="1374"/>
    </location>
</feature>
<comment type="catalytic activity">
    <reaction evidence="7">
        <text>L-threonyl-[protein] + ATP = O-phospho-L-threonyl-[protein] + ADP + H(+)</text>
        <dbReference type="Rhea" id="RHEA:46608"/>
        <dbReference type="Rhea" id="RHEA-COMP:11060"/>
        <dbReference type="Rhea" id="RHEA-COMP:11605"/>
        <dbReference type="ChEBI" id="CHEBI:15378"/>
        <dbReference type="ChEBI" id="CHEBI:30013"/>
        <dbReference type="ChEBI" id="CHEBI:30616"/>
        <dbReference type="ChEBI" id="CHEBI:61977"/>
        <dbReference type="ChEBI" id="CHEBI:456216"/>
        <dbReference type="EC" id="2.7.11.1"/>
    </reaction>
</comment>
<evidence type="ECO:0000256" key="8">
    <source>
        <dbReference type="ARBA" id="ARBA00048679"/>
    </source>
</evidence>
<dbReference type="PROSITE" id="PS00108">
    <property type="entry name" value="PROTEIN_KINASE_ST"/>
    <property type="match status" value="1"/>
</dbReference>
<feature type="region of interest" description="Disordered" evidence="10">
    <location>
        <begin position="1333"/>
        <end position="1430"/>
    </location>
</feature>